<comment type="caution">
    <text evidence="1">The sequence shown here is derived from an EMBL/GenBank/DDBJ whole genome shotgun (WGS) entry which is preliminary data.</text>
</comment>
<organism evidence="1 2">
    <name type="scientific">Trifolium pratense</name>
    <name type="common">Red clover</name>
    <dbReference type="NCBI Taxonomy" id="57577"/>
    <lineage>
        <taxon>Eukaryota</taxon>
        <taxon>Viridiplantae</taxon>
        <taxon>Streptophyta</taxon>
        <taxon>Embryophyta</taxon>
        <taxon>Tracheophyta</taxon>
        <taxon>Spermatophyta</taxon>
        <taxon>Magnoliopsida</taxon>
        <taxon>eudicotyledons</taxon>
        <taxon>Gunneridae</taxon>
        <taxon>Pentapetalae</taxon>
        <taxon>rosids</taxon>
        <taxon>fabids</taxon>
        <taxon>Fabales</taxon>
        <taxon>Fabaceae</taxon>
        <taxon>Papilionoideae</taxon>
        <taxon>50 kb inversion clade</taxon>
        <taxon>NPAAA clade</taxon>
        <taxon>Hologalegina</taxon>
        <taxon>IRL clade</taxon>
        <taxon>Trifolieae</taxon>
        <taxon>Trifolium</taxon>
    </lineage>
</organism>
<evidence type="ECO:0000313" key="1">
    <source>
        <dbReference type="EMBL" id="CAJ2637401.1"/>
    </source>
</evidence>
<protein>
    <submittedName>
        <fullName evidence="1">Uncharacterized protein</fullName>
    </submittedName>
</protein>
<dbReference type="Proteomes" id="UP001177021">
    <property type="component" value="Unassembled WGS sequence"/>
</dbReference>
<proteinExistence type="predicted"/>
<accession>A0ACB0IXS1</accession>
<dbReference type="EMBL" id="CASHSV030000013">
    <property type="protein sequence ID" value="CAJ2637401.1"/>
    <property type="molecule type" value="Genomic_DNA"/>
</dbReference>
<evidence type="ECO:0000313" key="2">
    <source>
        <dbReference type="Proteomes" id="UP001177021"/>
    </source>
</evidence>
<gene>
    <name evidence="1" type="ORF">MILVUS5_LOCUS7762</name>
</gene>
<reference evidence="1" key="1">
    <citation type="submission" date="2023-10" db="EMBL/GenBank/DDBJ databases">
        <authorList>
            <person name="Rodriguez Cubillos JULIANA M."/>
            <person name="De Vega J."/>
        </authorList>
    </citation>
    <scope>NUCLEOTIDE SEQUENCE</scope>
</reference>
<sequence length="1169" mass="134487">MIEHLWGHKNVEWVAKESVGLSGGLLIMWNAGLFKVKFSFTSDSFLGLCVEWKEGNLYIINVYSPCNLSGKRKLWNDLLEFKLNNEQGDWCVGGDFNAVMKEGERQGSSSFSRINERMEFCQFAEAMELIDVPVAGKKFTWFSADGKAKSRLDRFLLSENFIEKGAVSGQWIGNRDISDHCPIWLLCSDVNWGPKPFKVNNCWLEHPEFKSFVANVWEQLNVKGKKTFVIKEKLKKLKEELRGWNREVFGILDLNIEKTVTELNEAEALITSDGSNSVISDKSAINKKFWEQIHYKESLIKQKSRMKWVREGDSNSHFFHVSLKGRRRRNQLSLLKRGDEWIQGVDNIKLEVKDYFARNFNEDWHNRPFVHGIDFNVLSADDNELLIQPFSEEEVRDVVWSCDGNKSPGPDGFNFNFLKECWSTLKFDVMEFLYEFHHNAVLPKAITASFLALIPKKDHPQQLYDYRPICLIGILYKLLSKLLAGRLKNMMGKLISNCQTAFIPGRQILDGVVVLNEIIDLAKRRKNCCLFFKVDFERAYDTINWNYLERMMVKMGFAEKWMSWMRACIFNSSMSVLVNGSPSQDFMVGKGLRQGDPLSPFLFLIAAEGLTGMVKKAVEIGKFMGYKVSDSIGFELLQFADDTILLGECSWDNVRTMKSILRGFELVSGLKINFVKSKIYGINVDSNFLAAASTYLACKSDSIPFKFLGLPVGANPRRQATWKPIVESMSKRLSSWNARNLSIGGRVTLINYVLSSLPLYFFSFFKAPRCIIHQLERIQQNFLWNGGKEDKKICWVKWSQVCLPKDKGGLGVKSLEHFNLALLCKWKWRCIIDKDAIWFDLLNFRYGPLSIKFLSWDPVVTGHKESLWWRDVVSVGGKDGDCWFPTQVSSVLGNGNSISFWKKKWYGAAPLKNLFPCLFDKVQFKDCVVSDLIQSGNFHLNWQQEWLLSLSQVDQQEKDELENLLFGVVLQAGSTDRWRWIPESTGMFSVKSAYCLMQNLYEPISIDSDLLEALLTMWKNDIPSKVGVFDWHLLLDKLPTRAALASKGILSNPHDLPCVFCFQAVETSHHLFFSCGKAIDLWKQVFTWMGVEASLQVGGRHHFTFFGSLVKSKKGGKVKHLIWLATTWCLWRLRNNIVFRGDFADFYLIFLVYLYQNWCMNPLCCLQSI</sequence>
<name>A0ACB0IXS1_TRIPR</name>
<keyword evidence="2" id="KW-1185">Reference proteome</keyword>